<dbReference type="Proteomes" id="UP000789739">
    <property type="component" value="Unassembled WGS sequence"/>
</dbReference>
<dbReference type="EMBL" id="CAJVPI010001097">
    <property type="protein sequence ID" value="CAG8594295.1"/>
    <property type="molecule type" value="Genomic_DNA"/>
</dbReference>
<gene>
    <name evidence="2" type="ORF">PBRASI_LOCUS7293</name>
</gene>
<name>A0A9N9CBJ2_9GLOM</name>
<evidence type="ECO:0000313" key="3">
    <source>
        <dbReference type="Proteomes" id="UP000789739"/>
    </source>
</evidence>
<reference evidence="2" key="1">
    <citation type="submission" date="2021-06" db="EMBL/GenBank/DDBJ databases">
        <authorList>
            <person name="Kallberg Y."/>
            <person name="Tangrot J."/>
            <person name="Rosling A."/>
        </authorList>
    </citation>
    <scope>NUCLEOTIDE SEQUENCE</scope>
    <source>
        <strain evidence="2">BR232B</strain>
    </source>
</reference>
<feature type="region of interest" description="Disordered" evidence="1">
    <location>
        <begin position="1"/>
        <end position="23"/>
    </location>
</feature>
<dbReference type="AlphaFoldDB" id="A0A9N9CBJ2"/>
<proteinExistence type="predicted"/>
<keyword evidence="3" id="KW-1185">Reference proteome</keyword>
<organism evidence="2 3">
    <name type="scientific">Paraglomus brasilianum</name>
    <dbReference type="NCBI Taxonomy" id="144538"/>
    <lineage>
        <taxon>Eukaryota</taxon>
        <taxon>Fungi</taxon>
        <taxon>Fungi incertae sedis</taxon>
        <taxon>Mucoromycota</taxon>
        <taxon>Glomeromycotina</taxon>
        <taxon>Glomeromycetes</taxon>
        <taxon>Paraglomerales</taxon>
        <taxon>Paraglomeraceae</taxon>
        <taxon>Paraglomus</taxon>
    </lineage>
</organism>
<feature type="compositionally biased region" description="Basic residues" evidence="1">
    <location>
        <begin position="1"/>
        <end position="13"/>
    </location>
</feature>
<comment type="caution">
    <text evidence="2">The sequence shown here is derived from an EMBL/GenBank/DDBJ whole genome shotgun (WGS) entry which is preliminary data.</text>
</comment>
<evidence type="ECO:0000256" key="1">
    <source>
        <dbReference type="SAM" id="MobiDB-lite"/>
    </source>
</evidence>
<accession>A0A9N9CBJ2</accession>
<protein>
    <submittedName>
        <fullName evidence="2">2547_t:CDS:1</fullName>
    </submittedName>
</protein>
<evidence type="ECO:0000313" key="2">
    <source>
        <dbReference type="EMBL" id="CAG8594295.1"/>
    </source>
</evidence>
<sequence length="62" mass="7186">MPRPTKRKAAYKKVLRDERGKEMNSILSTQKQANGDGLSDDSLSMNDERKYMLLYRHEIIGT</sequence>